<dbReference type="RefSeq" id="WP_129605085.1">
    <property type="nucleotide sequence ID" value="NZ_PRLL01000019.1"/>
</dbReference>
<evidence type="ECO:0000313" key="12">
    <source>
        <dbReference type="Proteomes" id="UP001191004"/>
    </source>
</evidence>
<keyword evidence="7 9" id="KW-0030">Aminoacyl-tRNA synthetase</keyword>
<dbReference type="Gene3D" id="3.40.50.620">
    <property type="entry name" value="HUPs"/>
    <property type="match status" value="1"/>
</dbReference>
<dbReference type="Gene3D" id="1.10.240.10">
    <property type="entry name" value="Tyrosyl-Transfer RNA Synthetase"/>
    <property type="match status" value="1"/>
</dbReference>
<dbReference type="InterPro" id="IPR002306">
    <property type="entry name" value="Trp-tRNA-ligase"/>
</dbReference>
<gene>
    <name evidence="11" type="primary">trpS</name>
    <name evidence="11" type="ORF">G3KMM_00471</name>
</gene>
<evidence type="ECO:0000256" key="10">
    <source>
        <dbReference type="SAM" id="MobiDB-lite"/>
    </source>
</evidence>
<dbReference type="InterPro" id="IPR014729">
    <property type="entry name" value="Rossmann-like_a/b/a_fold"/>
</dbReference>
<evidence type="ECO:0000256" key="2">
    <source>
        <dbReference type="ARBA" id="ARBA00013161"/>
    </source>
</evidence>
<dbReference type="PANTHER" id="PTHR43766">
    <property type="entry name" value="TRYPTOPHAN--TRNA LIGASE, MITOCHONDRIAL"/>
    <property type="match status" value="1"/>
</dbReference>
<evidence type="ECO:0000256" key="6">
    <source>
        <dbReference type="ARBA" id="ARBA00022917"/>
    </source>
</evidence>
<dbReference type="PRINTS" id="PR01039">
    <property type="entry name" value="TRNASYNTHTRP"/>
</dbReference>
<keyword evidence="12" id="KW-1185">Reference proteome</keyword>
<dbReference type="Proteomes" id="UP001191004">
    <property type="component" value="Unassembled WGS sequence"/>
</dbReference>
<evidence type="ECO:0000256" key="7">
    <source>
        <dbReference type="ARBA" id="ARBA00023146"/>
    </source>
</evidence>
<sequence length="349" mass="39387">MKTILTGIRINSEITLGNFLGALLPMVRLANKYSETHHINIFIPDLHSIISSIDGDLKQNTIRELKYYLAAGLKINSNIHIYRQSYIPAHSELCWILDCYTSMGEALRMTQYKEKSQNNDSSTNVGIFNYPILMAADILLYDANFVPVGEDQFQHLELTRNIAERFNRKYGEIFTIPEKTADQVKFMETLNNTFSNRDKDTPSGLRIRDLQNPEKKMSKSSDSDNSKIMMSDTPAQAAKKIMSATTDSLANINFDFQNQPGISNLLQIEALLSDQPLATVIKKWSNQSRYGDFKKQVASTVSDFLSDFQTKADSISDQTILDLLAEGEAYATQKANQTLLKVQKSIGLR</sequence>
<keyword evidence="5 9" id="KW-0067">ATP-binding</keyword>
<evidence type="ECO:0000256" key="9">
    <source>
        <dbReference type="RuleBase" id="RU363036"/>
    </source>
</evidence>
<evidence type="ECO:0000256" key="3">
    <source>
        <dbReference type="ARBA" id="ARBA00022598"/>
    </source>
</evidence>
<reference evidence="11 12" key="1">
    <citation type="journal article" date="2018" name="bioRxiv">
        <title>Evidence of independent acquisition and adaption of ultra-small bacteria to human hosts across the highly diverse yet reduced genomes of the phylum Saccharibacteria.</title>
        <authorList>
            <person name="McLean J.S."/>
            <person name="Bor B."/>
            <person name="To T.T."/>
            <person name="Liu Q."/>
            <person name="Kearns K.A."/>
            <person name="Solden L.M."/>
            <person name="Wrighton K.C."/>
            <person name="He X."/>
            <person name="Shi W."/>
        </authorList>
    </citation>
    <scope>NUCLEOTIDE SEQUENCE [LARGE SCALE GENOMIC DNA]</scope>
    <source>
        <strain evidence="11 12">TM7_KMM_G3_1_HOT_351</strain>
    </source>
</reference>
<dbReference type="SUPFAM" id="SSF52374">
    <property type="entry name" value="Nucleotidylyl transferase"/>
    <property type="match status" value="1"/>
</dbReference>
<dbReference type="EC" id="6.1.1.2" evidence="2 8"/>
<dbReference type="EMBL" id="PRLL01000019">
    <property type="protein sequence ID" value="RYC73287.1"/>
    <property type="molecule type" value="Genomic_DNA"/>
</dbReference>
<protein>
    <recommendedName>
        <fullName evidence="2 8">Tryptophan--tRNA ligase</fullName>
        <ecNumber evidence="2 8">6.1.1.2</ecNumber>
    </recommendedName>
</protein>
<evidence type="ECO:0000256" key="4">
    <source>
        <dbReference type="ARBA" id="ARBA00022741"/>
    </source>
</evidence>
<dbReference type="GO" id="GO:0004830">
    <property type="term" value="F:tryptophan-tRNA ligase activity"/>
    <property type="evidence" value="ECO:0007669"/>
    <property type="project" value="UniProtKB-EC"/>
</dbReference>
<dbReference type="PANTHER" id="PTHR43766:SF1">
    <property type="entry name" value="TRYPTOPHAN--TRNA LIGASE, MITOCHONDRIAL"/>
    <property type="match status" value="1"/>
</dbReference>
<evidence type="ECO:0000256" key="5">
    <source>
        <dbReference type="ARBA" id="ARBA00022840"/>
    </source>
</evidence>
<accession>A0ABY0FLZ8</accession>
<dbReference type="InterPro" id="IPR050203">
    <property type="entry name" value="Trp-tRNA_synthetase"/>
</dbReference>
<comment type="similarity">
    <text evidence="1 9">Belongs to the class-I aminoacyl-tRNA synthetase family.</text>
</comment>
<dbReference type="NCBIfam" id="TIGR00233">
    <property type="entry name" value="trpS"/>
    <property type="match status" value="1"/>
</dbReference>
<feature type="region of interest" description="Disordered" evidence="10">
    <location>
        <begin position="193"/>
        <end position="228"/>
    </location>
</feature>
<keyword evidence="4 9" id="KW-0547">Nucleotide-binding</keyword>
<keyword evidence="6 9" id="KW-0648">Protein biosynthesis</keyword>
<evidence type="ECO:0000256" key="8">
    <source>
        <dbReference type="NCBIfam" id="TIGR00233"/>
    </source>
</evidence>
<name>A0ABY0FLZ8_9BACT</name>
<comment type="caution">
    <text evidence="11">The sequence shown here is derived from an EMBL/GenBank/DDBJ whole genome shotgun (WGS) entry which is preliminary data.</text>
</comment>
<feature type="compositionally biased region" description="Basic and acidic residues" evidence="10">
    <location>
        <begin position="196"/>
        <end position="225"/>
    </location>
</feature>
<proteinExistence type="inferred from homology"/>
<dbReference type="Pfam" id="PF00579">
    <property type="entry name" value="tRNA-synt_1b"/>
    <property type="match status" value="1"/>
</dbReference>
<evidence type="ECO:0000256" key="1">
    <source>
        <dbReference type="ARBA" id="ARBA00005594"/>
    </source>
</evidence>
<organism evidence="11 12">
    <name type="scientific">Candidatus Nanosyncoccus nanoralicus</name>
    <dbReference type="NCBI Taxonomy" id="2171996"/>
    <lineage>
        <taxon>Bacteria</taxon>
        <taxon>Candidatus Saccharimonadota</taxon>
        <taxon>Candidatus Nanosyncoccalia</taxon>
        <taxon>Candidatus Nanosyncoccales</taxon>
        <taxon>Candidatus Nanosyncoccaceae</taxon>
        <taxon>Candidatus Nanosyncoccus</taxon>
    </lineage>
</organism>
<evidence type="ECO:0000313" key="11">
    <source>
        <dbReference type="EMBL" id="RYC73287.1"/>
    </source>
</evidence>
<reference evidence="11 12" key="2">
    <citation type="journal article" date="2020" name="Cell Rep.">
        <title>Acquisition and Adaptation of Ultra-small Parasitic Reduced Genome Bacteria to Mammalian Hosts.</title>
        <authorList>
            <person name="McLean J.S."/>
            <person name="Bor B."/>
            <person name="Kerns K.A."/>
            <person name="Liu Q."/>
            <person name="To T.T."/>
            <person name="Solden L."/>
            <person name="Hendrickson E.L."/>
            <person name="Wrighton K."/>
            <person name="Shi W."/>
            <person name="He X."/>
        </authorList>
    </citation>
    <scope>NUCLEOTIDE SEQUENCE [LARGE SCALE GENOMIC DNA]</scope>
    <source>
        <strain evidence="11 12">TM7_KMM_G3_1_HOT_351</strain>
    </source>
</reference>
<keyword evidence="3 9" id="KW-0436">Ligase</keyword>
<dbReference type="InterPro" id="IPR002305">
    <property type="entry name" value="aa-tRNA-synth_Ic"/>
</dbReference>